<name>A0AAV2S6Z1_MEGNR</name>
<dbReference type="InterPro" id="IPR036397">
    <property type="entry name" value="RNaseH_sf"/>
</dbReference>
<comment type="caution">
    <text evidence="2">The sequence shown here is derived from an EMBL/GenBank/DDBJ whole genome shotgun (WGS) entry which is preliminary data.</text>
</comment>
<dbReference type="SUPFAM" id="SSF53098">
    <property type="entry name" value="Ribonuclease H-like"/>
    <property type="match status" value="1"/>
</dbReference>
<dbReference type="EMBL" id="CAXKWB010046476">
    <property type="protein sequence ID" value="CAL4163767.1"/>
    <property type="molecule type" value="Genomic_DNA"/>
</dbReference>
<dbReference type="InterPro" id="IPR001584">
    <property type="entry name" value="Integrase_cat-core"/>
</dbReference>
<keyword evidence="3" id="KW-1185">Reference proteome</keyword>
<dbReference type="AlphaFoldDB" id="A0AAV2S6Z1"/>
<sequence length="470" mass="54290">AWEPPKGTKVFLWIDAKVVLQWLSQYNIKETFVHNRVKQIRELCSDEDITIRYVPSEHNPADLITKEQEAANFIENPLWLKGPTFLMKEAEWPANENFKLFPEGEEQKLSLFKIVIQETKITSLLRFFETREFTFNLRVLATVLKIFKAKSFKAVFRKDAISKEEIDDAKIKGIRIMQEDMFPEELAALHNNRKITTSNRKLNLYLQEGIIKCRGRLGNLQDSQIQNDPILVNGGHPFVRGFIGYLHRHFNCSSKRYTLNKVRQFMHGPNLTKAVDSICRSCYTCKLLRAKPYKYPKAPPLPSARLIARSPFAVCGVDYCGPFKVRQGRGRVKVWIALFTCMVSRAVFLQIVPDNSAESFLHALKALAWTYKHPSVLMSDNATCFRAANKILLEMREQLKVKKELDAKGIKWIFTPTSAPWFGAIYERMIGTLKRELEKMTGRMVLTYFELDLHLKEIVGIINNRPLTAV</sequence>
<dbReference type="Proteomes" id="UP001497623">
    <property type="component" value="Unassembled WGS sequence"/>
</dbReference>
<evidence type="ECO:0000313" key="2">
    <source>
        <dbReference type="EMBL" id="CAL4163767.1"/>
    </source>
</evidence>
<feature type="non-terminal residue" evidence="2">
    <location>
        <position position="470"/>
    </location>
</feature>
<dbReference type="GO" id="GO:0015074">
    <property type="term" value="P:DNA integration"/>
    <property type="evidence" value="ECO:0007669"/>
    <property type="project" value="InterPro"/>
</dbReference>
<evidence type="ECO:0000313" key="3">
    <source>
        <dbReference type="Proteomes" id="UP001497623"/>
    </source>
</evidence>
<evidence type="ECO:0000259" key="1">
    <source>
        <dbReference type="PROSITE" id="PS50994"/>
    </source>
</evidence>
<dbReference type="InterPro" id="IPR012337">
    <property type="entry name" value="RNaseH-like_sf"/>
</dbReference>
<accession>A0AAV2S6Z1</accession>
<dbReference type="GO" id="GO:0003676">
    <property type="term" value="F:nucleic acid binding"/>
    <property type="evidence" value="ECO:0007669"/>
    <property type="project" value="InterPro"/>
</dbReference>
<gene>
    <name evidence="2" type="ORF">MNOR_LOCUS33046</name>
</gene>
<dbReference type="PROSITE" id="PS50994">
    <property type="entry name" value="INTEGRASE"/>
    <property type="match status" value="1"/>
</dbReference>
<protein>
    <recommendedName>
        <fullName evidence="1">Integrase catalytic domain-containing protein</fullName>
    </recommendedName>
</protein>
<proteinExistence type="predicted"/>
<dbReference type="PANTHER" id="PTHR47331">
    <property type="entry name" value="PHD-TYPE DOMAIN-CONTAINING PROTEIN"/>
    <property type="match status" value="1"/>
</dbReference>
<feature type="non-terminal residue" evidence="2">
    <location>
        <position position="1"/>
    </location>
</feature>
<organism evidence="2 3">
    <name type="scientific">Meganyctiphanes norvegica</name>
    <name type="common">Northern krill</name>
    <name type="synonym">Thysanopoda norvegica</name>
    <dbReference type="NCBI Taxonomy" id="48144"/>
    <lineage>
        <taxon>Eukaryota</taxon>
        <taxon>Metazoa</taxon>
        <taxon>Ecdysozoa</taxon>
        <taxon>Arthropoda</taxon>
        <taxon>Crustacea</taxon>
        <taxon>Multicrustacea</taxon>
        <taxon>Malacostraca</taxon>
        <taxon>Eumalacostraca</taxon>
        <taxon>Eucarida</taxon>
        <taxon>Euphausiacea</taxon>
        <taxon>Euphausiidae</taxon>
        <taxon>Meganyctiphanes</taxon>
    </lineage>
</organism>
<dbReference type="Gene3D" id="3.30.420.10">
    <property type="entry name" value="Ribonuclease H-like superfamily/Ribonuclease H"/>
    <property type="match status" value="1"/>
</dbReference>
<feature type="domain" description="Integrase catalytic" evidence="1">
    <location>
        <begin position="307"/>
        <end position="470"/>
    </location>
</feature>
<reference evidence="2 3" key="1">
    <citation type="submission" date="2024-05" db="EMBL/GenBank/DDBJ databases">
        <authorList>
            <person name="Wallberg A."/>
        </authorList>
    </citation>
    <scope>NUCLEOTIDE SEQUENCE [LARGE SCALE GENOMIC DNA]</scope>
</reference>